<dbReference type="RefSeq" id="WP_395415920.1">
    <property type="nucleotide sequence ID" value="NZ_JBIPKE010000009.1"/>
</dbReference>
<comment type="caution">
    <text evidence="1">The sequence shown here is derived from an EMBL/GenBank/DDBJ whole genome shotgun (WGS) entry which is preliminary data.</text>
</comment>
<evidence type="ECO:0000313" key="2">
    <source>
        <dbReference type="Proteomes" id="UP001610063"/>
    </source>
</evidence>
<sequence>MQTASDQVFDNFELSLKEFSESTELTKPEKATKLASQIDLLSLTRDGLSYLYKKCSDLDEAGIFTGTAWNEPDKLVPYLVKGTLTFGHPSSSFEILSELRLLAMANGDMVSPVMTAEDAQHFLEEVVVHNLEFALKEPSEETRIVMSEREMKKAFNLFGFIMSEIDLGGVYEKLAEEIRLICAQRPIVTRKVRELIRLVDERFDTSGNSKTDESVRHYINAIYGPSKGAKAHSELSDYQYFLSNANMKTLKAEAEAMGYHMSSTGLVSSFHALLLQKLVQEYPDLVPDSLDLNDRGIAEWEKFHELVSTLIMEVVSPDNCQCIYGLARMLGKNLFSRRPVRVGLENLRKIKLNSQVEKRILKSLVNQQPDANALKYLLGGTLRVLGQPLGVGQGNNPTCQSARGMSMWSQHAPAKLIDMIITVATQNNLIMRFENVDLTSNQLGKGLVEKLDYNLDPVSVVLVPHLDKLYNEMMRRTTGRGEDPHKWVNPLMYGQWIQLGFASCYDYLTNSILDFEGFVRIFYAAFHPEFNGQREMVYPNPVGIFITSSKGDMMGFHAISLLRVDQDSTGVVRAYFLNPNNEGRQDWGQGIKPSVFGHGEKHGESSLPFGQFVARVYAFHYNPLDTADFLSGVPDHLLKDAVALAQESWGKSYIWNQQIKLW</sequence>
<organism evidence="1 2">
    <name type="scientific">Marinoscillum luteum</name>
    <dbReference type="NCBI Taxonomy" id="861051"/>
    <lineage>
        <taxon>Bacteria</taxon>
        <taxon>Pseudomonadati</taxon>
        <taxon>Bacteroidota</taxon>
        <taxon>Cytophagia</taxon>
        <taxon>Cytophagales</taxon>
        <taxon>Reichenbachiellaceae</taxon>
        <taxon>Marinoscillum</taxon>
    </lineage>
</organism>
<dbReference type="EMBL" id="JBIPKE010000009">
    <property type="protein sequence ID" value="MFH6982147.1"/>
    <property type="molecule type" value="Genomic_DNA"/>
</dbReference>
<keyword evidence="2" id="KW-1185">Reference proteome</keyword>
<proteinExistence type="predicted"/>
<name>A0ABW7N3Z0_9BACT</name>
<protein>
    <submittedName>
        <fullName evidence="1">Uncharacterized protein</fullName>
    </submittedName>
</protein>
<evidence type="ECO:0000313" key="1">
    <source>
        <dbReference type="EMBL" id="MFH6982147.1"/>
    </source>
</evidence>
<accession>A0ABW7N3Z0</accession>
<dbReference type="Proteomes" id="UP001610063">
    <property type="component" value="Unassembled WGS sequence"/>
</dbReference>
<reference evidence="1 2" key="1">
    <citation type="journal article" date="2013" name="Int. J. Syst. Evol. Microbiol.">
        <title>Marinoscillum luteum sp. nov., isolated from marine sediment.</title>
        <authorList>
            <person name="Cha I.T."/>
            <person name="Park S.J."/>
            <person name="Kim S.J."/>
            <person name="Kim J.G."/>
            <person name="Jung M.Y."/>
            <person name="Shin K.S."/>
            <person name="Kwon K.K."/>
            <person name="Yang S.H."/>
            <person name="Seo Y.S."/>
            <person name="Rhee S.K."/>
        </authorList>
    </citation>
    <scope>NUCLEOTIDE SEQUENCE [LARGE SCALE GENOMIC DNA]</scope>
    <source>
        <strain evidence="1 2">KCTC 23939</strain>
    </source>
</reference>
<gene>
    <name evidence="1" type="ORF">ACHKAR_01790</name>
</gene>